<dbReference type="OrthoDB" id="8954335at2759"/>
<sequence>MGDIDLAAESLAEKAKCFSAFIGMTRPDPSDRFFLVTGTTSVDVFEYTQNGQRVFLVDTPGFNDTTRSDINTLEILATYLGASYANGVRIHGIIMLHPISDNRMTGSSLRNIDMLKAICGFTSYENLLIATTMWPDTSSYTEKKTLEEREVELLTDDRFFGALVAQGARMFRHNERGRRDSPDEAASAQRIMAYLVNQANFHPPDVLQLQREMVDRQLTLGKTAAGIAAARDLHKARQDHERQLKELKAKMTDQLAMFDAAHTAQLQELKSDVERKLEKADDDQQVLKRTMEDMHEAEAKALGQRLKELDWRFREQVAAKEQDLSDLEASLRAIKNDNKQLVMRNSAAHEAILKKTREEATQNRVAYNRFRGQTGNIINGTMNGIAAGTLSGVIAAGKFTYSKSDLIDPTKRD</sequence>
<comment type="caution">
    <text evidence="2">The sequence shown here is derived from an EMBL/GenBank/DDBJ whole genome shotgun (WGS) entry which is preliminary data.</text>
</comment>
<feature type="coiled-coil region" evidence="1">
    <location>
        <begin position="230"/>
        <end position="344"/>
    </location>
</feature>
<accession>A0A8H4LFS3</accession>
<reference evidence="2 3" key="1">
    <citation type="submission" date="2020-01" db="EMBL/GenBank/DDBJ databases">
        <title>Identification and distribution of gene clusters putatively required for synthesis of sphingolipid metabolism inhibitors in phylogenetically diverse species of the filamentous fungus Fusarium.</title>
        <authorList>
            <person name="Kim H.-S."/>
            <person name="Busman M."/>
            <person name="Brown D.W."/>
            <person name="Divon H."/>
            <person name="Uhlig S."/>
            <person name="Proctor R.H."/>
        </authorList>
    </citation>
    <scope>NUCLEOTIDE SEQUENCE [LARGE SCALE GENOMIC DNA]</scope>
    <source>
        <strain evidence="2 3">NRRL 20459</strain>
    </source>
</reference>
<gene>
    <name evidence="2" type="ORF">FALBO_4286</name>
</gene>
<dbReference type="Gene3D" id="3.40.50.300">
    <property type="entry name" value="P-loop containing nucleotide triphosphate hydrolases"/>
    <property type="match status" value="1"/>
</dbReference>
<protein>
    <submittedName>
        <fullName evidence="2">GTP binding domain</fullName>
    </submittedName>
</protein>
<keyword evidence="1" id="KW-0175">Coiled coil</keyword>
<organism evidence="2 3">
    <name type="scientific">Fusarium albosuccineum</name>
    <dbReference type="NCBI Taxonomy" id="1237068"/>
    <lineage>
        <taxon>Eukaryota</taxon>
        <taxon>Fungi</taxon>
        <taxon>Dikarya</taxon>
        <taxon>Ascomycota</taxon>
        <taxon>Pezizomycotina</taxon>
        <taxon>Sordariomycetes</taxon>
        <taxon>Hypocreomycetidae</taxon>
        <taxon>Hypocreales</taxon>
        <taxon>Nectriaceae</taxon>
        <taxon>Fusarium</taxon>
        <taxon>Fusarium decemcellulare species complex</taxon>
    </lineage>
</organism>
<dbReference type="InterPro" id="IPR027417">
    <property type="entry name" value="P-loop_NTPase"/>
</dbReference>
<dbReference type="EMBL" id="JAADYS010000554">
    <property type="protein sequence ID" value="KAF4468820.1"/>
    <property type="molecule type" value="Genomic_DNA"/>
</dbReference>
<evidence type="ECO:0000313" key="2">
    <source>
        <dbReference type="EMBL" id="KAF4468820.1"/>
    </source>
</evidence>
<dbReference type="SUPFAM" id="SSF52540">
    <property type="entry name" value="P-loop containing nucleoside triphosphate hydrolases"/>
    <property type="match status" value="1"/>
</dbReference>
<evidence type="ECO:0000256" key="1">
    <source>
        <dbReference type="SAM" id="Coils"/>
    </source>
</evidence>
<proteinExistence type="predicted"/>
<evidence type="ECO:0000313" key="3">
    <source>
        <dbReference type="Proteomes" id="UP000554235"/>
    </source>
</evidence>
<keyword evidence="3" id="KW-1185">Reference proteome</keyword>
<name>A0A8H4LFS3_9HYPO</name>
<dbReference type="Proteomes" id="UP000554235">
    <property type="component" value="Unassembled WGS sequence"/>
</dbReference>
<dbReference type="AlphaFoldDB" id="A0A8H4LFS3"/>